<organism evidence="2 3">
    <name type="scientific">Caballeronia glathei</name>
    <dbReference type="NCBI Taxonomy" id="60547"/>
    <lineage>
        <taxon>Bacteria</taxon>
        <taxon>Pseudomonadati</taxon>
        <taxon>Pseudomonadota</taxon>
        <taxon>Betaproteobacteria</taxon>
        <taxon>Burkholderiales</taxon>
        <taxon>Burkholderiaceae</taxon>
        <taxon>Caballeronia</taxon>
    </lineage>
</organism>
<dbReference type="RefSeq" id="WP_075584117.1">
    <property type="nucleotide sequence ID" value="NZ_CADFFX010000001.1"/>
</dbReference>
<protein>
    <submittedName>
        <fullName evidence="2">Membrane protein</fullName>
    </submittedName>
</protein>
<dbReference type="STRING" id="60547.GCA_000751215_03644"/>
<reference evidence="2 3" key="1">
    <citation type="submission" date="2014-03" db="EMBL/GenBank/DDBJ databases">
        <title>Draft Genome Sequences of Four Burkholderia Strains.</title>
        <authorList>
            <person name="Liu X.Y."/>
            <person name="Li C.X."/>
            <person name="Xu J.H."/>
        </authorList>
    </citation>
    <scope>NUCLEOTIDE SEQUENCE [LARGE SCALE GENOMIC DNA]</scope>
    <source>
        <strain evidence="2 3">DSM 50014</strain>
    </source>
</reference>
<name>A0A069PTP3_9BURK</name>
<accession>A0A069PTP3</accession>
<feature type="chain" id="PRO_5007372416" evidence="1">
    <location>
        <begin position="32"/>
        <end position="319"/>
    </location>
</feature>
<comment type="caution">
    <text evidence="2">The sequence shown here is derived from an EMBL/GenBank/DDBJ whole genome shotgun (WGS) entry which is preliminary data.</text>
</comment>
<keyword evidence="3" id="KW-1185">Reference proteome</keyword>
<feature type="signal peptide" evidence="1">
    <location>
        <begin position="1"/>
        <end position="31"/>
    </location>
</feature>
<evidence type="ECO:0000256" key="1">
    <source>
        <dbReference type="SAM" id="SignalP"/>
    </source>
</evidence>
<proteinExistence type="predicted"/>
<dbReference type="Proteomes" id="UP000027466">
    <property type="component" value="Unassembled WGS sequence"/>
</dbReference>
<sequence length="319" mass="35179">MPHARIRLKPASALLLACAAFCSQAFFQAHAQISAVALSNPAAAAGTSPVRAASDSAAPATPAAQVGKLTLDQQVRWLGRAARSGMLARMQDADLVALFQSLDPLTLPRYLKEGPNGYPSYEFTMVRRERIKGKWPDQADHMLVRVTRNPLRIYAKWLPDGAHAGQEVIYDESKRPDQMYGHLGGLLSVVPLWASLDGPLARVQSNHSLRDLGLEYITQQFLTEGKKFAGSGVMRPSSIAVKTVDGVRVVAFTYDMPGGQPTFYAKREILGLDLRRPYFRAVESFDNDGDIFESILFKTITPKTFDDSTFDPKNPDYSF</sequence>
<dbReference type="AlphaFoldDB" id="A0A069PTP3"/>
<evidence type="ECO:0000313" key="3">
    <source>
        <dbReference type="Proteomes" id="UP000027466"/>
    </source>
</evidence>
<dbReference type="Pfam" id="PF07608">
    <property type="entry name" value="DUF1571"/>
    <property type="match status" value="1"/>
</dbReference>
<evidence type="ECO:0000313" key="2">
    <source>
        <dbReference type="EMBL" id="KDR43842.1"/>
    </source>
</evidence>
<dbReference type="InterPro" id="IPR011465">
    <property type="entry name" value="DUF1571"/>
</dbReference>
<dbReference type="EMBL" id="JFHC01000005">
    <property type="protein sequence ID" value="KDR43842.1"/>
    <property type="molecule type" value="Genomic_DNA"/>
</dbReference>
<gene>
    <name evidence="2" type="ORF">BG61_29150</name>
</gene>
<keyword evidence="1" id="KW-0732">Signal</keyword>